<feature type="region of interest" description="Disordered" evidence="1">
    <location>
        <begin position="105"/>
        <end position="126"/>
    </location>
</feature>
<dbReference type="EMBL" id="LR824013">
    <property type="protein sequence ID" value="CAD0199205.1"/>
    <property type="molecule type" value="Genomic_DNA"/>
</dbReference>
<proteinExistence type="predicted"/>
<name>A0A9N8L1K1_CHRIL</name>
<feature type="transmembrane region" description="Helical" evidence="2">
    <location>
        <begin position="24"/>
        <end position="46"/>
    </location>
</feature>
<keyword evidence="2" id="KW-1133">Transmembrane helix</keyword>
<evidence type="ECO:0000256" key="2">
    <source>
        <dbReference type="SAM" id="Phobius"/>
    </source>
</evidence>
<dbReference type="AlphaFoldDB" id="A0A9N8L1K1"/>
<evidence type="ECO:0000313" key="4">
    <source>
        <dbReference type="Proteomes" id="UP001154114"/>
    </source>
</evidence>
<keyword evidence="2" id="KW-0812">Transmembrane</keyword>
<evidence type="ECO:0000313" key="3">
    <source>
        <dbReference type="EMBL" id="CAD0199205.1"/>
    </source>
</evidence>
<dbReference type="Proteomes" id="UP001154114">
    <property type="component" value="Chromosome 10"/>
</dbReference>
<organism evidence="3 4">
    <name type="scientific">Chrysodeixis includens</name>
    <name type="common">Soybean looper</name>
    <name type="synonym">Pseudoplusia includens</name>
    <dbReference type="NCBI Taxonomy" id="689277"/>
    <lineage>
        <taxon>Eukaryota</taxon>
        <taxon>Metazoa</taxon>
        <taxon>Ecdysozoa</taxon>
        <taxon>Arthropoda</taxon>
        <taxon>Hexapoda</taxon>
        <taxon>Insecta</taxon>
        <taxon>Pterygota</taxon>
        <taxon>Neoptera</taxon>
        <taxon>Endopterygota</taxon>
        <taxon>Lepidoptera</taxon>
        <taxon>Glossata</taxon>
        <taxon>Ditrysia</taxon>
        <taxon>Noctuoidea</taxon>
        <taxon>Noctuidae</taxon>
        <taxon>Plusiinae</taxon>
        <taxon>Chrysodeixis</taxon>
    </lineage>
</organism>
<evidence type="ECO:0000256" key="1">
    <source>
        <dbReference type="SAM" id="MobiDB-lite"/>
    </source>
</evidence>
<gene>
    <name evidence="3" type="ORF">CINC_LOCUS902</name>
</gene>
<keyword evidence="4" id="KW-1185">Reference proteome</keyword>
<protein>
    <submittedName>
        <fullName evidence="3">Uncharacterized protein</fullName>
    </submittedName>
</protein>
<feature type="compositionally biased region" description="Polar residues" evidence="1">
    <location>
        <begin position="105"/>
        <end position="118"/>
    </location>
</feature>
<reference evidence="3" key="1">
    <citation type="submission" date="2021-12" db="EMBL/GenBank/DDBJ databases">
        <authorList>
            <person name="King R."/>
        </authorList>
    </citation>
    <scope>NUCLEOTIDE SEQUENCE</scope>
</reference>
<keyword evidence="2" id="KW-0472">Membrane</keyword>
<sequence>MTIDVQSVNVCFKAFVYSFLFDDVVIKLCLLVDNLSVFITGIIISLSQFITGHRPLQVHATEICFLIMGIYDLKLIEFVKNMSANFRSRHYWYNLKICSHIRPTTGQNPPHSHSTYSSHEPRVTVQ</sequence>
<accession>A0A9N8L1K1</accession>